<organism evidence="4 5">
    <name type="scientific">Streptosporangium brasiliense</name>
    <dbReference type="NCBI Taxonomy" id="47480"/>
    <lineage>
        <taxon>Bacteria</taxon>
        <taxon>Bacillati</taxon>
        <taxon>Actinomycetota</taxon>
        <taxon>Actinomycetes</taxon>
        <taxon>Streptosporangiales</taxon>
        <taxon>Streptosporangiaceae</taxon>
        <taxon>Streptosporangium</taxon>
    </lineage>
</organism>
<dbReference type="PANTHER" id="PTHR30290">
    <property type="entry name" value="PERIPLASMIC BINDING COMPONENT OF ABC TRANSPORTER"/>
    <property type="match status" value="1"/>
</dbReference>
<dbReference type="Gene3D" id="3.40.190.10">
    <property type="entry name" value="Periplasmic binding protein-like II"/>
    <property type="match status" value="1"/>
</dbReference>
<dbReference type="InterPro" id="IPR039424">
    <property type="entry name" value="SBP_5"/>
</dbReference>
<evidence type="ECO:0000313" key="5">
    <source>
        <dbReference type="Proteomes" id="UP001230426"/>
    </source>
</evidence>
<dbReference type="InterPro" id="IPR030678">
    <property type="entry name" value="Peptide/Ni-bd"/>
</dbReference>
<comment type="caution">
    <text evidence="4">The sequence shown here is derived from an EMBL/GenBank/DDBJ whole genome shotgun (WGS) entry which is preliminary data.</text>
</comment>
<dbReference type="SUPFAM" id="SSF53850">
    <property type="entry name" value="Periplasmic binding protein-like II"/>
    <property type="match status" value="1"/>
</dbReference>
<reference evidence="4 5" key="1">
    <citation type="submission" date="2023-07" db="EMBL/GenBank/DDBJ databases">
        <title>Sequencing the genomes of 1000 actinobacteria strains.</title>
        <authorList>
            <person name="Klenk H.-P."/>
        </authorList>
    </citation>
    <scope>NUCLEOTIDE SEQUENCE [LARGE SCALE GENOMIC DNA]</scope>
    <source>
        <strain evidence="4 5">DSM 44109</strain>
    </source>
</reference>
<dbReference type="PANTHER" id="PTHR30290:SF83">
    <property type="entry name" value="ABC TRANSPORTER SUBSTRATE-BINDING PROTEIN"/>
    <property type="match status" value="1"/>
</dbReference>
<dbReference type="Proteomes" id="UP001230426">
    <property type="component" value="Unassembled WGS sequence"/>
</dbReference>
<evidence type="ECO:0000256" key="1">
    <source>
        <dbReference type="SAM" id="MobiDB-lite"/>
    </source>
</evidence>
<proteinExistence type="predicted"/>
<keyword evidence="2" id="KW-0732">Signal</keyword>
<gene>
    <name evidence="4" type="ORF">J2S55_001672</name>
</gene>
<dbReference type="Pfam" id="PF00496">
    <property type="entry name" value="SBP_bac_5"/>
    <property type="match status" value="1"/>
</dbReference>
<feature type="chain" id="PRO_5045055554" evidence="2">
    <location>
        <begin position="32"/>
        <end position="569"/>
    </location>
</feature>
<dbReference type="PIRSF" id="PIRSF002741">
    <property type="entry name" value="MppA"/>
    <property type="match status" value="1"/>
</dbReference>
<sequence>MSPRTTAGICLLAAAVLSGTAACGGSGQAPAANRSGEAQQPSSGEAARGGTLTILSNQDFAHLDPTRNWTMPEMDFGLRYLYRSLVTYKAEPGAASLQVVPDLATTTGEMSDGGKTWTFTLKEGLKYEDGSPIVAADIKYNVERSFAPELPGGPNYARLVLAGGEKYRGPYKDGSLKSIETPDDRKIIFRLKRPVAEFPYYATLPTFAPVPRAKDTKAQYDSRVFSSGPYKIDTYDRGKELVLSRNEHWDPATDPARKALPDRVVVKQGLRQSVIVDRLIADQGDDQTAVTYADVNGESFAKILTNPKVKARFHNEIRGCTDTLAMNTTMAPFDNPKFRLALQHAIDKEAYQTIKGGPAFGEVATAYLPPSLSGGVPQDTLKIPPTGDVAKAKALIAESGVATPVKIKMYASTGDKGAATAIQESLKRVGVETEISTFDPSVYYDTIGDTAKFDGMALYGWCQDYPSGSSFIPMMFDGRTITEKGNSGNMSLFKDQETMDKIDAIYAMTDLKAADQAWVDLDAAIMQKTPMIPLLWIRKPLLTGSKIGGAFGHLIWSGQFDYATLGIRK</sequence>
<dbReference type="EMBL" id="JAUSRB010000001">
    <property type="protein sequence ID" value="MDP9862413.1"/>
    <property type="molecule type" value="Genomic_DNA"/>
</dbReference>
<accession>A0ABT9QZL1</accession>
<evidence type="ECO:0000313" key="4">
    <source>
        <dbReference type="EMBL" id="MDP9862413.1"/>
    </source>
</evidence>
<feature type="domain" description="Solute-binding protein family 5" evidence="3">
    <location>
        <begin position="98"/>
        <end position="479"/>
    </location>
</feature>
<keyword evidence="5" id="KW-1185">Reference proteome</keyword>
<feature type="signal peptide" evidence="2">
    <location>
        <begin position="1"/>
        <end position="31"/>
    </location>
</feature>
<dbReference type="InterPro" id="IPR000914">
    <property type="entry name" value="SBP_5_dom"/>
</dbReference>
<dbReference type="Gene3D" id="3.10.105.10">
    <property type="entry name" value="Dipeptide-binding Protein, Domain 3"/>
    <property type="match status" value="1"/>
</dbReference>
<feature type="region of interest" description="Disordered" evidence="1">
    <location>
        <begin position="26"/>
        <end position="48"/>
    </location>
</feature>
<dbReference type="PROSITE" id="PS51257">
    <property type="entry name" value="PROKAR_LIPOPROTEIN"/>
    <property type="match status" value="1"/>
</dbReference>
<name>A0ABT9QZL1_9ACTN</name>
<protein>
    <submittedName>
        <fullName evidence="4">Peptide/nickel transport system substrate-binding protein</fullName>
    </submittedName>
</protein>
<dbReference type="CDD" id="cd08506">
    <property type="entry name" value="PBP2_clavulanate_OppA2"/>
    <property type="match status" value="1"/>
</dbReference>
<dbReference type="RefSeq" id="WP_306858464.1">
    <property type="nucleotide sequence ID" value="NZ_JAUSRB010000001.1"/>
</dbReference>
<evidence type="ECO:0000259" key="3">
    <source>
        <dbReference type="Pfam" id="PF00496"/>
    </source>
</evidence>
<evidence type="ECO:0000256" key="2">
    <source>
        <dbReference type="SAM" id="SignalP"/>
    </source>
</evidence>